<feature type="transmembrane region" description="Helical" evidence="6">
    <location>
        <begin position="705"/>
        <end position="728"/>
    </location>
</feature>
<feature type="transmembrane region" description="Helical" evidence="6">
    <location>
        <begin position="665"/>
        <end position="685"/>
    </location>
</feature>
<feature type="transmembrane region" description="Helical" evidence="6">
    <location>
        <begin position="889"/>
        <end position="913"/>
    </location>
</feature>
<reference evidence="9 10" key="1">
    <citation type="journal article" date="2019" name="Genome Biol. Evol.">
        <title>Whole-Genome Sequencing of the Giant Devil Catfish, Bagarius yarrelli.</title>
        <authorList>
            <person name="Jiang W."/>
            <person name="Lv Y."/>
            <person name="Cheng L."/>
            <person name="Yang K."/>
            <person name="Chao B."/>
            <person name="Wang X."/>
            <person name="Li Y."/>
            <person name="Pan X."/>
            <person name="You X."/>
            <person name="Zhang Y."/>
            <person name="Yang J."/>
            <person name="Li J."/>
            <person name="Zhang X."/>
            <person name="Liu S."/>
            <person name="Sun C."/>
            <person name="Yang J."/>
            <person name="Shi Q."/>
        </authorList>
    </citation>
    <scope>NUCLEOTIDE SEQUENCE [LARGE SCALE GENOMIC DNA]</scope>
    <source>
        <strain evidence="9">JWS20170419001</strain>
        <tissue evidence="9">Muscle</tissue>
    </source>
</reference>
<dbReference type="Proteomes" id="UP000319801">
    <property type="component" value="Unassembled WGS sequence"/>
</dbReference>
<keyword evidence="2 6" id="KW-0812">Transmembrane</keyword>
<dbReference type="GO" id="GO:0016020">
    <property type="term" value="C:membrane"/>
    <property type="evidence" value="ECO:0007669"/>
    <property type="project" value="UniProtKB-SubCell"/>
</dbReference>
<dbReference type="PROSITE" id="PS50221">
    <property type="entry name" value="GAIN_B"/>
    <property type="match status" value="1"/>
</dbReference>
<feature type="signal peptide" evidence="7">
    <location>
        <begin position="1"/>
        <end position="23"/>
    </location>
</feature>
<dbReference type="InterPro" id="IPR057244">
    <property type="entry name" value="GAIN_B"/>
</dbReference>
<name>A0A556V8T4_BAGYA</name>
<gene>
    <name evidence="9" type="ORF">Baya_14436</name>
</gene>
<keyword evidence="4 6" id="KW-0472">Membrane</keyword>
<dbReference type="InterPro" id="IPR046338">
    <property type="entry name" value="GAIN_dom_sf"/>
</dbReference>
<feature type="domain" description="GAIN-B" evidence="8">
    <location>
        <begin position="376"/>
        <end position="507"/>
    </location>
</feature>
<proteinExistence type="predicted"/>
<organism evidence="9 10">
    <name type="scientific">Bagarius yarrelli</name>
    <name type="common">Goonch</name>
    <name type="synonym">Bagrus yarrelli</name>
    <dbReference type="NCBI Taxonomy" id="175774"/>
    <lineage>
        <taxon>Eukaryota</taxon>
        <taxon>Metazoa</taxon>
        <taxon>Chordata</taxon>
        <taxon>Craniata</taxon>
        <taxon>Vertebrata</taxon>
        <taxon>Euteleostomi</taxon>
        <taxon>Actinopterygii</taxon>
        <taxon>Neopterygii</taxon>
        <taxon>Teleostei</taxon>
        <taxon>Ostariophysi</taxon>
        <taxon>Siluriformes</taxon>
        <taxon>Sisoridae</taxon>
        <taxon>Sisorinae</taxon>
        <taxon>Bagarius</taxon>
    </lineage>
</organism>
<evidence type="ECO:0000256" key="3">
    <source>
        <dbReference type="ARBA" id="ARBA00022989"/>
    </source>
</evidence>
<evidence type="ECO:0000256" key="4">
    <source>
        <dbReference type="ARBA" id="ARBA00023136"/>
    </source>
</evidence>
<dbReference type="SMART" id="SM00303">
    <property type="entry name" value="GPS"/>
    <property type="match status" value="1"/>
</dbReference>
<comment type="subcellular location">
    <subcellularLocation>
        <location evidence="1">Membrane</location>
    </subcellularLocation>
</comment>
<comment type="caution">
    <text evidence="9">The sequence shown here is derived from an EMBL/GenBank/DDBJ whole genome shotgun (WGS) entry which is preliminary data.</text>
</comment>
<evidence type="ECO:0000313" key="10">
    <source>
        <dbReference type="Proteomes" id="UP000319801"/>
    </source>
</evidence>
<feature type="transmembrane region" description="Helical" evidence="6">
    <location>
        <begin position="522"/>
        <end position="544"/>
    </location>
</feature>
<evidence type="ECO:0000256" key="7">
    <source>
        <dbReference type="SAM" id="SignalP"/>
    </source>
</evidence>
<keyword evidence="5" id="KW-1015">Disulfide bond</keyword>
<evidence type="ECO:0000259" key="8">
    <source>
        <dbReference type="PROSITE" id="PS50221"/>
    </source>
</evidence>
<sequence>MPSLRQLCVLCWISGSLLLNSHGVSTNTSRDVTEDPHINNVTFRDVLYEFVPKPVSWVQAKESCETHGGRLLTHLDCDIKDSFSKVFTVPQILPPGWWIGEYPMGSYDECVRALNTRSFTSHTRTSCNTTLLNAALILKKIAEEPVEMMFAEKKTFMEHILNTLKAISSIEDPDKELSANCTRGLLLHIIEQCDADDSADNVRKKTKNIAINTKSVECFPTTNMQKPENLNNMLLGNAETGYVQFPSFDSLKSQLPSTDVEVQVRSTFYAVFFRHQRNTRYSSIRKILELNVLSDKMSFQLFSYKTNPMAEESNFSISGTVCSLSLSSSSTVKLSNLPTFIEIFLPRSGAPEQNFTSVSLKYGFAIITSFNVTDPESTVIATIIPDKNVSLLLRLSSTSKSKPLSPQAILSGDDDNYRWVIHPEMINATNGTMYINITLFNYTLSSPVIVNISLMNFKCVYWDVEKNDWFRDGCWVGPKTVPNMTQCLCNHNTFYGSSFFVMPNPIDLTKTAALFATIKQNYVVVSVLCGFFFLYIILVIWAWYADKKALRTRKIMLLEDNHPCAHYNYLVNVQTGSRKQAGTTAKPRLRAERRRGHFHTLSTPFSWRTAGEKLQNIKLWHDNTGGSPDCNLFHARTSTGFRDEHIWMSAVNPPRHSPFNRVQRVSCCMCLLLCTMVINIMFWNIPKDGTSPVIIKLGSFELTWQQIMVAVESALLMFPINILIVTIFRSIQPRVKNDDEAKTKINTGDKSSVVSMQTILKDTQDIVNLLSKCPKNCVIALQHNLETTADLFAALNQMHDVVINIQGQTVGDQHWAHCSRFIFHTLCHLSSLLDRAGEKVFPHPEDLDLAKNTVNMMMKKAEALTSTHQVQIFVPVQEKKKKPSCKLPWWFVFVGWGLLFLISGISTFFTLLYGFQYGKESSIRWVITLTLSMFQSIFIIQPLKVVGLAIFLALILRPVAVEDNEEVEMVLDEQCEKCESYCGRHMH</sequence>
<keyword evidence="3 6" id="KW-1133">Transmembrane helix</keyword>
<feature type="transmembrane region" description="Helical" evidence="6">
    <location>
        <begin position="933"/>
        <end position="956"/>
    </location>
</feature>
<dbReference type="PANTHER" id="PTHR10877:SF197">
    <property type="entry name" value="POLYCYSTIC KIDNEY DISEASE PROTEIN 1-LIKE 2"/>
    <property type="match status" value="1"/>
</dbReference>
<accession>A0A556V8T4</accession>
<evidence type="ECO:0000256" key="2">
    <source>
        <dbReference type="ARBA" id="ARBA00022692"/>
    </source>
</evidence>
<evidence type="ECO:0000313" key="9">
    <source>
        <dbReference type="EMBL" id="TTA54965.1"/>
    </source>
</evidence>
<feature type="chain" id="PRO_5022184517" evidence="7">
    <location>
        <begin position="24"/>
        <end position="987"/>
    </location>
</feature>
<dbReference type="InterPro" id="IPR051223">
    <property type="entry name" value="Polycystin"/>
</dbReference>
<dbReference type="InterPro" id="IPR036392">
    <property type="entry name" value="PLAT/LH2_dom_sf"/>
</dbReference>
<dbReference type="GO" id="GO:0050982">
    <property type="term" value="P:detection of mechanical stimulus"/>
    <property type="evidence" value="ECO:0007669"/>
    <property type="project" value="TreeGrafter"/>
</dbReference>
<dbReference type="Pfam" id="PF01825">
    <property type="entry name" value="GPS"/>
    <property type="match status" value="1"/>
</dbReference>
<evidence type="ECO:0000256" key="5">
    <source>
        <dbReference type="ARBA" id="ARBA00023157"/>
    </source>
</evidence>
<dbReference type="GO" id="GO:0005262">
    <property type="term" value="F:calcium channel activity"/>
    <property type="evidence" value="ECO:0007669"/>
    <property type="project" value="TreeGrafter"/>
</dbReference>
<keyword evidence="10" id="KW-1185">Reference proteome</keyword>
<dbReference type="AlphaFoldDB" id="A0A556V8T4"/>
<dbReference type="SUPFAM" id="SSF49723">
    <property type="entry name" value="Lipase/lipooxygenase domain (PLAT/LH2 domain)"/>
    <property type="match status" value="1"/>
</dbReference>
<dbReference type="Gene3D" id="2.60.220.50">
    <property type="match status" value="1"/>
</dbReference>
<dbReference type="InterPro" id="IPR000203">
    <property type="entry name" value="GPS"/>
</dbReference>
<protein>
    <submittedName>
        <fullName evidence="9">Polycystic kidney disease protein 1-like 2</fullName>
    </submittedName>
</protein>
<evidence type="ECO:0000256" key="6">
    <source>
        <dbReference type="SAM" id="Phobius"/>
    </source>
</evidence>
<dbReference type="SUPFAM" id="SSF56436">
    <property type="entry name" value="C-type lectin-like"/>
    <property type="match status" value="1"/>
</dbReference>
<keyword evidence="7" id="KW-0732">Signal</keyword>
<dbReference type="EMBL" id="VCAZ01000162">
    <property type="protein sequence ID" value="TTA54965.1"/>
    <property type="molecule type" value="Genomic_DNA"/>
</dbReference>
<dbReference type="OrthoDB" id="2121937at2759"/>
<dbReference type="PANTHER" id="PTHR10877">
    <property type="entry name" value="POLYCYSTIN FAMILY MEMBER"/>
    <property type="match status" value="1"/>
</dbReference>
<evidence type="ECO:0000256" key="1">
    <source>
        <dbReference type="ARBA" id="ARBA00004370"/>
    </source>
</evidence>
<dbReference type="InterPro" id="IPR016187">
    <property type="entry name" value="CTDL_fold"/>
</dbReference>